<evidence type="ECO:0000313" key="2">
    <source>
        <dbReference type="Proteomes" id="UP000198378"/>
    </source>
</evidence>
<comment type="caution">
    <text evidence="1">The sequence shown here is derived from an EMBL/GenBank/DDBJ whole genome shotgun (WGS) entry which is preliminary data.</text>
</comment>
<keyword evidence="2" id="KW-1185">Reference proteome</keyword>
<accession>A0A226Q3Q4</accession>
<sequence>MYSEPVFLDKIVKYLDNKFFEKKANAYEGIFDLKVVHHFKNEYLNSEGLIKEKNKGLYYFAFEEYVDQKVRPFDDSIKNSLELKRFPVSDKEILSLKELEAILPSSKVNHKERVAKRITNA</sequence>
<dbReference type="RefSeq" id="WP_089113990.1">
    <property type="nucleotide sequence ID" value="NZ_CP018058.1"/>
</dbReference>
<dbReference type="AlphaFoldDB" id="A0A226Q3Q4"/>
<name>A0A226Q3Q4_9BACL</name>
<organism evidence="1 2">
    <name type="scientific">Geobacillus thermocatenulatus</name>
    <dbReference type="NCBI Taxonomy" id="33938"/>
    <lineage>
        <taxon>Bacteria</taxon>
        <taxon>Bacillati</taxon>
        <taxon>Bacillota</taxon>
        <taxon>Bacilli</taxon>
        <taxon>Bacillales</taxon>
        <taxon>Anoxybacillaceae</taxon>
        <taxon>Geobacillus</taxon>
        <taxon>Geobacillus thermoleovorans group</taxon>
    </lineage>
</organism>
<proteinExistence type="predicted"/>
<gene>
    <name evidence="1" type="ORF">B9L19_16560</name>
</gene>
<dbReference type="EMBL" id="NEWK01000002">
    <property type="protein sequence ID" value="OXB87043.1"/>
    <property type="molecule type" value="Genomic_DNA"/>
</dbReference>
<dbReference type="KEGG" id="gtm:GT3921_12405"/>
<dbReference type="Proteomes" id="UP000198378">
    <property type="component" value="Unassembled WGS sequence"/>
</dbReference>
<reference evidence="1 2" key="1">
    <citation type="submission" date="2017-05" db="EMBL/GenBank/DDBJ databases">
        <title>The genome sequence of Geobacillus thermocatenulatus DSM 730.</title>
        <authorList>
            <person name="Ramaloko W.T."/>
            <person name="Koen N."/>
            <person name="Polliack S."/>
            <person name="Aliyu H."/>
            <person name="Lebre P."/>
            <person name="Mohr T."/>
            <person name="Oswald F."/>
            <person name="Zwick M."/>
            <person name="Neumann A."/>
            <person name="Syldatk C."/>
            <person name="Cowan D."/>
            <person name="De Maayer P."/>
        </authorList>
    </citation>
    <scope>NUCLEOTIDE SEQUENCE [LARGE SCALE GENOMIC DNA]</scope>
    <source>
        <strain evidence="1 2">BGSC 93A1</strain>
    </source>
</reference>
<evidence type="ECO:0000313" key="1">
    <source>
        <dbReference type="EMBL" id="OXB87043.1"/>
    </source>
</evidence>
<protein>
    <submittedName>
        <fullName evidence="1">Uncharacterized protein</fullName>
    </submittedName>
</protein>